<evidence type="ECO:0000256" key="2">
    <source>
        <dbReference type="ARBA" id="ARBA00022723"/>
    </source>
</evidence>
<keyword evidence="3" id="KW-0378">Hydrolase</keyword>
<dbReference type="InterPro" id="IPR003764">
    <property type="entry name" value="GlcNAc_6-P_deAcase"/>
</dbReference>
<dbReference type="SUPFAM" id="SSF51338">
    <property type="entry name" value="Composite domain of metallo-dependent hydrolases"/>
    <property type="match status" value="1"/>
</dbReference>
<dbReference type="Pfam" id="PF01979">
    <property type="entry name" value="Amidohydro_1"/>
    <property type="match status" value="1"/>
</dbReference>
<dbReference type="SUPFAM" id="SSF51556">
    <property type="entry name" value="Metallo-dependent hydrolases"/>
    <property type="match status" value="1"/>
</dbReference>
<evidence type="ECO:0000256" key="4">
    <source>
        <dbReference type="ARBA" id="ARBA00023277"/>
    </source>
</evidence>
<evidence type="ECO:0000256" key="1">
    <source>
        <dbReference type="ARBA" id="ARBA00010716"/>
    </source>
</evidence>
<evidence type="ECO:0000313" key="6">
    <source>
        <dbReference type="EMBL" id="KXA91595.1"/>
    </source>
</evidence>
<keyword evidence="4" id="KW-0119">Carbohydrate metabolism</keyword>
<dbReference type="InterPro" id="IPR032466">
    <property type="entry name" value="Metal_Hydrolase"/>
</dbReference>
<gene>
    <name evidence="6" type="ORF">AKJ63_01240</name>
</gene>
<dbReference type="NCBIfam" id="TIGR00221">
    <property type="entry name" value="nagA"/>
    <property type="match status" value="1"/>
</dbReference>
<dbReference type="PANTHER" id="PTHR11113:SF14">
    <property type="entry name" value="N-ACETYLGLUCOSAMINE-6-PHOSPHATE DEACETYLASE"/>
    <property type="match status" value="1"/>
</dbReference>
<name>A0A133UBR0_9EURY</name>
<dbReference type="PIRSF" id="PIRSF038994">
    <property type="entry name" value="NagA"/>
    <property type="match status" value="1"/>
</dbReference>
<dbReference type="EMBL" id="LHXM01000019">
    <property type="protein sequence ID" value="KXA91595.1"/>
    <property type="molecule type" value="Genomic_DNA"/>
</dbReference>
<dbReference type="GO" id="GO:0008448">
    <property type="term" value="F:N-acetylglucosamine-6-phosphate deacetylase activity"/>
    <property type="evidence" value="ECO:0007669"/>
    <property type="project" value="InterPro"/>
</dbReference>
<dbReference type="GO" id="GO:0046872">
    <property type="term" value="F:metal ion binding"/>
    <property type="evidence" value="ECO:0007669"/>
    <property type="project" value="UniProtKB-KW"/>
</dbReference>
<dbReference type="Gene3D" id="3.20.20.140">
    <property type="entry name" value="Metal-dependent hydrolases"/>
    <property type="match status" value="1"/>
</dbReference>
<proteinExistence type="inferred from homology"/>
<dbReference type="InterPro" id="IPR006680">
    <property type="entry name" value="Amidohydro-rel"/>
</dbReference>
<dbReference type="InterPro" id="IPR011059">
    <property type="entry name" value="Metal-dep_hydrolase_composite"/>
</dbReference>
<organism evidence="6 7">
    <name type="scientific">candidate division MSBL1 archaeon SCGC-AAA259D18</name>
    <dbReference type="NCBI Taxonomy" id="1698262"/>
    <lineage>
        <taxon>Archaea</taxon>
        <taxon>Methanobacteriati</taxon>
        <taxon>Methanobacteriota</taxon>
        <taxon>candidate division MSBL1</taxon>
    </lineage>
</organism>
<protein>
    <recommendedName>
        <fullName evidence="5">Amidohydrolase-related domain-containing protein</fullName>
    </recommendedName>
</protein>
<keyword evidence="2" id="KW-0479">Metal-binding</keyword>
<feature type="domain" description="Amidohydrolase-related" evidence="5">
    <location>
        <begin position="51"/>
        <end position="382"/>
    </location>
</feature>
<dbReference type="CDD" id="cd00854">
    <property type="entry name" value="NagA"/>
    <property type="match status" value="1"/>
</dbReference>
<evidence type="ECO:0000313" key="7">
    <source>
        <dbReference type="Proteomes" id="UP000070195"/>
    </source>
</evidence>
<comment type="similarity">
    <text evidence="1">Belongs to the metallo-dependent hydrolases superfamily. NagA family.</text>
</comment>
<dbReference type="FunFam" id="3.20.20.140:FF:000004">
    <property type="entry name" value="N-acetylglucosamine-6-phosphate deacetylase"/>
    <property type="match status" value="1"/>
</dbReference>
<keyword evidence="7" id="KW-1185">Reference proteome</keyword>
<accession>A0A133UBR0</accession>
<dbReference type="Gene3D" id="2.30.40.10">
    <property type="entry name" value="Urease, subunit C, domain 1"/>
    <property type="match status" value="1"/>
</dbReference>
<dbReference type="Proteomes" id="UP000070195">
    <property type="component" value="Unassembled WGS sequence"/>
</dbReference>
<evidence type="ECO:0000256" key="3">
    <source>
        <dbReference type="ARBA" id="ARBA00022801"/>
    </source>
</evidence>
<dbReference type="GO" id="GO:0006046">
    <property type="term" value="P:N-acetylglucosamine catabolic process"/>
    <property type="evidence" value="ECO:0007669"/>
    <property type="project" value="TreeGrafter"/>
</dbReference>
<dbReference type="PATRIC" id="fig|1698262.3.peg.158"/>
<sequence length="386" mass="41247">MSKILKVGKALTPFEDIGEVAIGIENDKIKKIVPWGEISREEKVFDYSDAIASPGFIDIHTHGYGGNETTSGEEEDLANFSEAVPKHGVTSFLPSTVTASQENLLKVCSSLEDVVERDRKGARILGLHLEGPHVGSGDEAGAQNVEFARSPDSGELGELFEASGGRIERITLAPELPGSLEYIGRAGELGITVAAGHTAATYEEAIKGFNAGISICNHLYNGMKGFHHRNPGIIGACLIRDDVYVEMIVDMHHLHPAAIEMALKAKGVERSILITDSISATGLPDGEYELGGLETIVEDGVCRLEDSGRLAGSTLTMDVAVENMVSKLSVDLTDAVRMATINPANVLGLQKYGRLAPGSIADITIFDSEFNIMATMIDGEFVYESS</sequence>
<comment type="caution">
    <text evidence="6">The sequence shown here is derived from an EMBL/GenBank/DDBJ whole genome shotgun (WGS) entry which is preliminary data.</text>
</comment>
<dbReference type="PANTHER" id="PTHR11113">
    <property type="entry name" value="N-ACETYLGLUCOSAMINE-6-PHOSPHATE DEACETYLASE"/>
    <property type="match status" value="1"/>
</dbReference>
<dbReference type="AlphaFoldDB" id="A0A133UBR0"/>
<evidence type="ECO:0000259" key="5">
    <source>
        <dbReference type="Pfam" id="PF01979"/>
    </source>
</evidence>
<reference evidence="6 7" key="1">
    <citation type="journal article" date="2016" name="Sci. Rep.">
        <title>Metabolic traits of an uncultured archaeal lineage -MSBL1- from brine pools of the Red Sea.</title>
        <authorList>
            <person name="Mwirichia R."/>
            <person name="Alam I."/>
            <person name="Rashid M."/>
            <person name="Vinu M."/>
            <person name="Ba-Alawi W."/>
            <person name="Anthony Kamau A."/>
            <person name="Kamanda Ngugi D."/>
            <person name="Goker M."/>
            <person name="Klenk H.P."/>
            <person name="Bajic V."/>
            <person name="Stingl U."/>
        </authorList>
    </citation>
    <scope>NUCLEOTIDE SEQUENCE [LARGE SCALE GENOMIC DNA]</scope>
    <source>
        <strain evidence="6">SCGC-AAA259D18</strain>
    </source>
</reference>